<dbReference type="PROSITE" id="PS50109">
    <property type="entry name" value="HIS_KIN"/>
    <property type="match status" value="1"/>
</dbReference>
<sequence>MEEKELFILIISVTIILLLLGLFILILFVFYQKRLLINKTKLEKLQSETLKSQLEIQEHTLKNISQEIHDNVGQVLTLAKLNLATTVIEESASAEKIKTSQQLIGKAIQDLRDLSRSLNTDYVKEMGLIRAIEYELALLKKTGTIETGFAIDGSTVRLGKQKELILFRIVQEAIHNVIRHANASVLNTAILFSKDKMEIVIYDNGKGFDLGPLTDPDNSSFGLGLRNMQARAALIGAHFFLYSSPGAGTKLQLQLPLNNTTDETTAKN</sequence>
<accession>A0A562SQI7</accession>
<protein>
    <recommendedName>
        <fullName evidence="2">histidine kinase</fullName>
        <ecNumber evidence="2">2.7.13.3</ecNumber>
    </recommendedName>
</protein>
<dbReference type="Pfam" id="PF07730">
    <property type="entry name" value="HisKA_3"/>
    <property type="match status" value="1"/>
</dbReference>
<evidence type="ECO:0000256" key="4">
    <source>
        <dbReference type="ARBA" id="ARBA00022679"/>
    </source>
</evidence>
<evidence type="ECO:0000256" key="7">
    <source>
        <dbReference type="ARBA" id="ARBA00022840"/>
    </source>
</evidence>
<evidence type="ECO:0000259" key="10">
    <source>
        <dbReference type="PROSITE" id="PS50109"/>
    </source>
</evidence>
<comment type="caution">
    <text evidence="11">The sequence shown here is derived from an EMBL/GenBank/DDBJ whole genome shotgun (WGS) entry which is preliminary data.</text>
</comment>
<keyword evidence="5" id="KW-0547">Nucleotide-binding</keyword>
<keyword evidence="8" id="KW-0902">Two-component regulatory system</keyword>
<evidence type="ECO:0000256" key="5">
    <source>
        <dbReference type="ARBA" id="ARBA00022741"/>
    </source>
</evidence>
<keyword evidence="3" id="KW-0597">Phosphoprotein</keyword>
<keyword evidence="9" id="KW-0472">Membrane</keyword>
<dbReference type="PANTHER" id="PTHR24421">
    <property type="entry name" value="NITRATE/NITRITE SENSOR PROTEIN NARX-RELATED"/>
    <property type="match status" value="1"/>
</dbReference>
<reference evidence="11 12" key="1">
    <citation type="journal article" date="2015" name="Stand. Genomic Sci.">
        <title>Genomic Encyclopedia of Bacterial and Archaeal Type Strains, Phase III: the genomes of soil and plant-associated and newly described type strains.</title>
        <authorList>
            <person name="Whitman W.B."/>
            <person name="Woyke T."/>
            <person name="Klenk H.P."/>
            <person name="Zhou Y."/>
            <person name="Lilburn T.G."/>
            <person name="Beck B.J."/>
            <person name="De Vos P."/>
            <person name="Vandamme P."/>
            <person name="Eisen J.A."/>
            <person name="Garrity G."/>
            <person name="Hugenholtz P."/>
            <person name="Kyrpides N.C."/>
        </authorList>
    </citation>
    <scope>NUCLEOTIDE SEQUENCE [LARGE SCALE GENOMIC DNA]</scope>
    <source>
        <strain evidence="11 12">CGMCC 1.7271</strain>
    </source>
</reference>
<keyword evidence="4" id="KW-0808">Transferase</keyword>
<name>A0A562SQI7_9BACT</name>
<dbReference type="Proteomes" id="UP000316167">
    <property type="component" value="Unassembled WGS sequence"/>
</dbReference>
<comment type="catalytic activity">
    <reaction evidence="1">
        <text>ATP + protein L-histidine = ADP + protein N-phospho-L-histidine.</text>
        <dbReference type="EC" id="2.7.13.3"/>
    </reaction>
</comment>
<proteinExistence type="predicted"/>
<dbReference type="EC" id="2.7.13.3" evidence="2"/>
<dbReference type="GO" id="GO:0005524">
    <property type="term" value="F:ATP binding"/>
    <property type="evidence" value="ECO:0007669"/>
    <property type="project" value="UniProtKB-KW"/>
</dbReference>
<evidence type="ECO:0000256" key="1">
    <source>
        <dbReference type="ARBA" id="ARBA00000085"/>
    </source>
</evidence>
<dbReference type="Gene3D" id="1.20.5.1930">
    <property type="match status" value="1"/>
</dbReference>
<dbReference type="PANTHER" id="PTHR24421:SF10">
    <property type="entry name" value="NITRATE_NITRITE SENSOR PROTEIN NARQ"/>
    <property type="match status" value="1"/>
</dbReference>
<dbReference type="SUPFAM" id="SSF55874">
    <property type="entry name" value="ATPase domain of HSP90 chaperone/DNA topoisomerase II/histidine kinase"/>
    <property type="match status" value="1"/>
</dbReference>
<evidence type="ECO:0000313" key="12">
    <source>
        <dbReference type="Proteomes" id="UP000316167"/>
    </source>
</evidence>
<dbReference type="Gene3D" id="3.30.565.10">
    <property type="entry name" value="Histidine kinase-like ATPase, C-terminal domain"/>
    <property type="match status" value="1"/>
</dbReference>
<feature type="domain" description="Histidine kinase" evidence="10">
    <location>
        <begin position="63"/>
        <end position="259"/>
    </location>
</feature>
<dbReference type="EMBL" id="VLLE01000003">
    <property type="protein sequence ID" value="TWI83482.1"/>
    <property type="molecule type" value="Genomic_DNA"/>
</dbReference>
<evidence type="ECO:0000256" key="2">
    <source>
        <dbReference type="ARBA" id="ARBA00012438"/>
    </source>
</evidence>
<dbReference type="SMART" id="SM00387">
    <property type="entry name" value="HATPase_c"/>
    <property type="match status" value="1"/>
</dbReference>
<feature type="transmembrane region" description="Helical" evidence="9">
    <location>
        <begin position="6"/>
        <end position="31"/>
    </location>
</feature>
<dbReference type="RefSeq" id="WP_144885674.1">
    <property type="nucleotide sequence ID" value="NZ_VLLE01000003.1"/>
</dbReference>
<keyword evidence="9" id="KW-0812">Transmembrane</keyword>
<keyword evidence="6 11" id="KW-0418">Kinase</keyword>
<dbReference type="Pfam" id="PF02518">
    <property type="entry name" value="HATPase_c"/>
    <property type="match status" value="1"/>
</dbReference>
<dbReference type="InterPro" id="IPR050482">
    <property type="entry name" value="Sensor_HK_TwoCompSys"/>
</dbReference>
<organism evidence="11 12">
    <name type="scientific">Lacibacter cauensis</name>
    <dbReference type="NCBI Taxonomy" id="510947"/>
    <lineage>
        <taxon>Bacteria</taxon>
        <taxon>Pseudomonadati</taxon>
        <taxon>Bacteroidota</taxon>
        <taxon>Chitinophagia</taxon>
        <taxon>Chitinophagales</taxon>
        <taxon>Chitinophagaceae</taxon>
        <taxon>Lacibacter</taxon>
    </lineage>
</organism>
<evidence type="ECO:0000313" key="11">
    <source>
        <dbReference type="EMBL" id="TWI83482.1"/>
    </source>
</evidence>
<keyword evidence="9" id="KW-1133">Transmembrane helix</keyword>
<dbReference type="CDD" id="cd16917">
    <property type="entry name" value="HATPase_UhpB-NarQ-NarX-like"/>
    <property type="match status" value="1"/>
</dbReference>
<dbReference type="GO" id="GO:0000155">
    <property type="term" value="F:phosphorelay sensor kinase activity"/>
    <property type="evidence" value="ECO:0007669"/>
    <property type="project" value="InterPro"/>
</dbReference>
<dbReference type="InterPro" id="IPR003594">
    <property type="entry name" value="HATPase_dom"/>
</dbReference>
<dbReference type="GO" id="GO:0046983">
    <property type="term" value="F:protein dimerization activity"/>
    <property type="evidence" value="ECO:0007669"/>
    <property type="project" value="InterPro"/>
</dbReference>
<dbReference type="InterPro" id="IPR005467">
    <property type="entry name" value="His_kinase_dom"/>
</dbReference>
<evidence type="ECO:0000256" key="6">
    <source>
        <dbReference type="ARBA" id="ARBA00022777"/>
    </source>
</evidence>
<dbReference type="AlphaFoldDB" id="A0A562SQI7"/>
<keyword evidence="12" id="KW-1185">Reference proteome</keyword>
<dbReference type="InterPro" id="IPR011712">
    <property type="entry name" value="Sig_transdc_His_kin_sub3_dim/P"/>
</dbReference>
<evidence type="ECO:0000256" key="3">
    <source>
        <dbReference type="ARBA" id="ARBA00022553"/>
    </source>
</evidence>
<dbReference type="InterPro" id="IPR036890">
    <property type="entry name" value="HATPase_C_sf"/>
</dbReference>
<dbReference type="OrthoDB" id="9760839at2"/>
<gene>
    <name evidence="11" type="ORF">IQ13_1594</name>
</gene>
<evidence type="ECO:0000256" key="9">
    <source>
        <dbReference type="SAM" id="Phobius"/>
    </source>
</evidence>
<dbReference type="GO" id="GO:0016020">
    <property type="term" value="C:membrane"/>
    <property type="evidence" value="ECO:0007669"/>
    <property type="project" value="InterPro"/>
</dbReference>
<keyword evidence="7" id="KW-0067">ATP-binding</keyword>
<evidence type="ECO:0000256" key="8">
    <source>
        <dbReference type="ARBA" id="ARBA00023012"/>
    </source>
</evidence>